<evidence type="ECO:0000313" key="1">
    <source>
        <dbReference type="EMBL" id="PPJ58395.1"/>
    </source>
</evidence>
<reference evidence="2" key="1">
    <citation type="journal article" date="2017" name="bioRxiv">
        <title>Conservation of a gene cluster reveals novel cercosporin biosynthetic mechanisms and extends production to the genus Colletotrichum.</title>
        <authorList>
            <person name="de Jonge R."/>
            <person name="Ebert M.K."/>
            <person name="Huitt-Roehl C.R."/>
            <person name="Pal P."/>
            <person name="Suttle J.C."/>
            <person name="Spanner R.E."/>
            <person name="Neubauer J.D."/>
            <person name="Jurick W.M.II."/>
            <person name="Stott K.A."/>
            <person name="Secor G.A."/>
            <person name="Thomma B.P.H.J."/>
            <person name="Van de Peer Y."/>
            <person name="Townsend C.A."/>
            <person name="Bolton M.D."/>
        </authorList>
    </citation>
    <scope>NUCLEOTIDE SEQUENCE [LARGE SCALE GENOMIC DNA]</scope>
    <source>
        <strain evidence="2">CBS538.71</strain>
    </source>
</reference>
<gene>
    <name evidence="1" type="ORF">CBER1_08091</name>
</gene>
<organism evidence="1 2">
    <name type="scientific">Cercospora berteroae</name>
    <dbReference type="NCBI Taxonomy" id="357750"/>
    <lineage>
        <taxon>Eukaryota</taxon>
        <taxon>Fungi</taxon>
        <taxon>Dikarya</taxon>
        <taxon>Ascomycota</taxon>
        <taxon>Pezizomycotina</taxon>
        <taxon>Dothideomycetes</taxon>
        <taxon>Dothideomycetidae</taxon>
        <taxon>Mycosphaerellales</taxon>
        <taxon>Mycosphaerellaceae</taxon>
        <taxon>Cercospora</taxon>
    </lineage>
</organism>
<evidence type="ECO:0000313" key="2">
    <source>
        <dbReference type="Proteomes" id="UP000237631"/>
    </source>
</evidence>
<comment type="caution">
    <text evidence="1">The sequence shown here is derived from an EMBL/GenBank/DDBJ whole genome shotgun (WGS) entry which is preliminary data.</text>
</comment>
<name>A0A2S6CF84_9PEZI</name>
<dbReference type="AlphaFoldDB" id="A0A2S6CF84"/>
<dbReference type="EMBL" id="PNEN01000460">
    <property type="protein sequence ID" value="PPJ58395.1"/>
    <property type="molecule type" value="Genomic_DNA"/>
</dbReference>
<dbReference type="OrthoDB" id="3650903at2759"/>
<protein>
    <submittedName>
        <fullName evidence="1">Uncharacterized protein</fullName>
    </submittedName>
</protein>
<accession>A0A2S6CF84</accession>
<sequence>MQAWLFGRHYYKTDQNFATLASSSLTTPPTDNWIYIVAAINKLLKSASMNNSGVAQAFAAAADLTITELESLALRVATLKNSKQSLLRLPAELRNRIWYMALIEDIKDQVANTGHLRTDQTRDCVAWTDCFQPIERALTIKPPQFFNACRQMKLEVEFILFTEIMKFEEYDILLKKWKTLKPYHLGSIFNTRKLGLPVFGMHHLCRAEKDNTREVVEREAKSRRFPRAGMVSFNEELSLGSLQWALGQSQPHHSALPVTSRAFRRW</sequence>
<keyword evidence="2" id="KW-1185">Reference proteome</keyword>
<proteinExistence type="predicted"/>
<dbReference type="Proteomes" id="UP000237631">
    <property type="component" value="Unassembled WGS sequence"/>
</dbReference>